<dbReference type="SUPFAM" id="SSF46785">
    <property type="entry name" value="Winged helix' DNA-binding domain"/>
    <property type="match status" value="1"/>
</dbReference>
<sequence length="300" mass="33005">MVLELRRLRYFVVLAEELSFTRAAARLHIAQPALTQQIQLLEKEVGAELILRRPTGCVLTGFGELVQAEARDLISRVDAADTRIRAAVQGQSGKIRLAYTRSARGGTVDALVAGYRARFPRVEVVAETGWTALNIAGLMEGRLDLAFVRPPIEEAGIVCRLMAPEDLLLALPDGHPLLTRFPRKVPRRHLVDEPVVMWPRENGPGMYDRTVQQVWPDGGFHHARYEPDDEQLLRAVAGGGVIAVLPAGRARALPMPGVRLRRFTGPTPTVDLALAYRSDHLPAPALALLALMDEMDASRS</sequence>
<evidence type="ECO:0000256" key="3">
    <source>
        <dbReference type="ARBA" id="ARBA00023125"/>
    </source>
</evidence>
<comment type="similarity">
    <text evidence="1">Belongs to the LysR transcriptional regulatory family.</text>
</comment>
<dbReference type="InterPro" id="IPR036388">
    <property type="entry name" value="WH-like_DNA-bd_sf"/>
</dbReference>
<keyword evidence="7" id="KW-1185">Reference proteome</keyword>
<dbReference type="SUPFAM" id="SSF53850">
    <property type="entry name" value="Periplasmic binding protein-like II"/>
    <property type="match status" value="1"/>
</dbReference>
<keyword evidence="3" id="KW-0238">DNA-binding</keyword>
<dbReference type="PANTHER" id="PTHR30346">
    <property type="entry name" value="TRANSCRIPTIONAL DUAL REGULATOR HCAR-RELATED"/>
    <property type="match status" value="1"/>
</dbReference>
<proteinExistence type="inferred from homology"/>
<keyword evidence="2" id="KW-0805">Transcription regulation</keyword>
<evidence type="ECO:0000259" key="5">
    <source>
        <dbReference type="PROSITE" id="PS50931"/>
    </source>
</evidence>
<keyword evidence="4" id="KW-0804">Transcription</keyword>
<protein>
    <submittedName>
        <fullName evidence="6">LysR family transcriptional regulator</fullName>
    </submittedName>
</protein>
<dbReference type="RefSeq" id="WP_231485824.1">
    <property type="nucleotide sequence ID" value="NZ_BAAAZO010000002.1"/>
</dbReference>
<name>A0ABP6Z328_9ACTN</name>
<dbReference type="Pfam" id="PF00126">
    <property type="entry name" value="HTH_1"/>
    <property type="match status" value="1"/>
</dbReference>
<dbReference type="Proteomes" id="UP001501074">
    <property type="component" value="Unassembled WGS sequence"/>
</dbReference>
<evidence type="ECO:0000256" key="1">
    <source>
        <dbReference type="ARBA" id="ARBA00009437"/>
    </source>
</evidence>
<evidence type="ECO:0000313" key="6">
    <source>
        <dbReference type="EMBL" id="GAA3597530.1"/>
    </source>
</evidence>
<comment type="caution">
    <text evidence="6">The sequence shown here is derived from an EMBL/GenBank/DDBJ whole genome shotgun (WGS) entry which is preliminary data.</text>
</comment>
<dbReference type="InterPro" id="IPR036390">
    <property type="entry name" value="WH_DNA-bd_sf"/>
</dbReference>
<dbReference type="CDD" id="cd08414">
    <property type="entry name" value="PBP2_LTTR_aromatics_like"/>
    <property type="match status" value="1"/>
</dbReference>
<reference evidence="7" key="1">
    <citation type="journal article" date="2019" name="Int. J. Syst. Evol. Microbiol.">
        <title>The Global Catalogue of Microorganisms (GCM) 10K type strain sequencing project: providing services to taxonomists for standard genome sequencing and annotation.</title>
        <authorList>
            <consortium name="The Broad Institute Genomics Platform"/>
            <consortium name="The Broad Institute Genome Sequencing Center for Infectious Disease"/>
            <person name="Wu L."/>
            <person name="Ma J."/>
        </authorList>
    </citation>
    <scope>NUCLEOTIDE SEQUENCE [LARGE SCALE GENOMIC DNA]</scope>
    <source>
        <strain evidence="7">JCM 16902</strain>
    </source>
</reference>
<accession>A0ABP6Z328</accession>
<evidence type="ECO:0000256" key="2">
    <source>
        <dbReference type="ARBA" id="ARBA00023015"/>
    </source>
</evidence>
<evidence type="ECO:0000256" key="4">
    <source>
        <dbReference type="ARBA" id="ARBA00023163"/>
    </source>
</evidence>
<evidence type="ECO:0000313" key="7">
    <source>
        <dbReference type="Proteomes" id="UP001501074"/>
    </source>
</evidence>
<dbReference type="InterPro" id="IPR000847">
    <property type="entry name" value="LysR_HTH_N"/>
</dbReference>
<dbReference type="Pfam" id="PF03466">
    <property type="entry name" value="LysR_substrate"/>
    <property type="match status" value="1"/>
</dbReference>
<dbReference type="InterPro" id="IPR005119">
    <property type="entry name" value="LysR_subst-bd"/>
</dbReference>
<dbReference type="PANTHER" id="PTHR30346:SF0">
    <property type="entry name" value="HCA OPERON TRANSCRIPTIONAL ACTIVATOR HCAR"/>
    <property type="match status" value="1"/>
</dbReference>
<dbReference type="PROSITE" id="PS50931">
    <property type="entry name" value="HTH_LYSR"/>
    <property type="match status" value="1"/>
</dbReference>
<dbReference type="PRINTS" id="PR00039">
    <property type="entry name" value="HTHLYSR"/>
</dbReference>
<organism evidence="6 7">
    <name type="scientific">Kineosporia mesophila</name>
    <dbReference type="NCBI Taxonomy" id="566012"/>
    <lineage>
        <taxon>Bacteria</taxon>
        <taxon>Bacillati</taxon>
        <taxon>Actinomycetota</taxon>
        <taxon>Actinomycetes</taxon>
        <taxon>Kineosporiales</taxon>
        <taxon>Kineosporiaceae</taxon>
        <taxon>Kineosporia</taxon>
    </lineage>
</organism>
<gene>
    <name evidence="6" type="ORF">GCM10022223_10850</name>
</gene>
<dbReference type="Gene3D" id="3.40.190.10">
    <property type="entry name" value="Periplasmic binding protein-like II"/>
    <property type="match status" value="2"/>
</dbReference>
<dbReference type="Gene3D" id="1.10.10.10">
    <property type="entry name" value="Winged helix-like DNA-binding domain superfamily/Winged helix DNA-binding domain"/>
    <property type="match status" value="1"/>
</dbReference>
<feature type="domain" description="HTH lysR-type" evidence="5">
    <location>
        <begin position="3"/>
        <end position="60"/>
    </location>
</feature>
<dbReference type="EMBL" id="BAAAZO010000002">
    <property type="protein sequence ID" value="GAA3597530.1"/>
    <property type="molecule type" value="Genomic_DNA"/>
</dbReference>